<keyword evidence="7" id="KW-1185">Reference proteome</keyword>
<protein>
    <recommendedName>
        <fullName evidence="2">leu operon leader peptide</fullName>
    </recommendedName>
    <alternativeName>
        <fullName evidence="5">leu operon attenuator peptide</fullName>
    </alternativeName>
</protein>
<dbReference type="EMBL" id="CP066796">
    <property type="protein sequence ID" value="QSI91148.1"/>
    <property type="molecule type" value="Genomic_DNA"/>
</dbReference>
<evidence type="ECO:0000256" key="1">
    <source>
        <dbReference type="ARBA" id="ARBA00003193"/>
    </source>
</evidence>
<comment type="function">
    <text evidence="1">Involved in control of the biosynthesis of leucine.</text>
</comment>
<gene>
    <name evidence="6" type="primary">leuL</name>
    <name evidence="6" type="ORF">JGC47_13760</name>
</gene>
<evidence type="ECO:0000256" key="2">
    <source>
        <dbReference type="ARBA" id="ARBA00014218"/>
    </source>
</evidence>
<dbReference type="Proteomes" id="UP000662840">
    <property type="component" value="Chromosome"/>
</dbReference>
<dbReference type="InterPro" id="IPR012570">
    <property type="entry name" value="Leu_leader"/>
</dbReference>
<dbReference type="Pfam" id="PF08054">
    <property type="entry name" value="Leu_leader"/>
    <property type="match status" value="1"/>
</dbReference>
<evidence type="ECO:0000256" key="4">
    <source>
        <dbReference type="ARBA" id="ARBA00023304"/>
    </source>
</evidence>
<organism evidence="6 7">
    <name type="scientific">Erwinia amylovora</name>
    <name type="common">Fire blight bacteria</name>
    <dbReference type="NCBI Taxonomy" id="552"/>
    <lineage>
        <taxon>Bacteria</taxon>
        <taxon>Pseudomonadati</taxon>
        <taxon>Pseudomonadota</taxon>
        <taxon>Gammaproteobacteria</taxon>
        <taxon>Enterobacterales</taxon>
        <taxon>Erwiniaceae</taxon>
        <taxon>Erwinia</taxon>
    </lineage>
</organism>
<accession>A0ABX7MFB8</accession>
<evidence type="ECO:0000313" key="7">
    <source>
        <dbReference type="Proteomes" id="UP000662840"/>
    </source>
</evidence>
<proteinExistence type="predicted"/>
<dbReference type="RefSeq" id="WP_127133444.1">
    <property type="nucleotide sequence ID" value="NZ_CP024970.1"/>
</dbReference>
<keyword evidence="4" id="KW-0100">Branched-chain amino acid biosynthesis</keyword>
<sequence>MTGTAIYLPGNPFSLFCCCLARHQNNFLMVFSTAHSLCGQIELTAPAFIRYQYCHFEFIRFEPMIRFNRLFGLLLNAFLMRGRLVGGINH</sequence>
<evidence type="ECO:0000256" key="3">
    <source>
        <dbReference type="ARBA" id="ARBA00022605"/>
    </source>
</evidence>
<name>A0ABX7MFB8_ERWAM</name>
<evidence type="ECO:0000256" key="5">
    <source>
        <dbReference type="ARBA" id="ARBA00033057"/>
    </source>
</evidence>
<evidence type="ECO:0000313" key="6">
    <source>
        <dbReference type="EMBL" id="QSI91148.1"/>
    </source>
</evidence>
<keyword evidence="3" id="KW-0028">Amino-acid biosynthesis</keyword>
<reference evidence="6 7" key="1">
    <citation type="submission" date="2020-12" db="EMBL/GenBank/DDBJ databases">
        <title>Genome sequence of Erwinia amylovora ATCC15580, a type strain.</title>
        <authorList>
            <person name="Kang I.-J."/>
            <person name="Roh E."/>
        </authorList>
    </citation>
    <scope>NUCLEOTIDE SEQUENCE [LARGE SCALE GENOMIC DNA]</scope>
    <source>
        <strain evidence="6 7">ATCC 15580</strain>
    </source>
</reference>